<dbReference type="Proteomes" id="UP001595961">
    <property type="component" value="Unassembled WGS sequence"/>
</dbReference>
<dbReference type="EMBL" id="JBHSGA010000003">
    <property type="protein sequence ID" value="MFC4525310.1"/>
    <property type="molecule type" value="Genomic_DNA"/>
</dbReference>
<dbReference type="Gene3D" id="3.40.50.2000">
    <property type="entry name" value="Glycogen Phosphorylase B"/>
    <property type="match status" value="1"/>
</dbReference>
<dbReference type="CDD" id="cd03801">
    <property type="entry name" value="GT4_PimA-like"/>
    <property type="match status" value="1"/>
</dbReference>
<gene>
    <name evidence="1" type="ORF">ACFO5W_01560</name>
</gene>
<protein>
    <submittedName>
        <fullName evidence="1">Glycosyltransferase</fullName>
    </submittedName>
</protein>
<keyword evidence="2" id="KW-1185">Reference proteome</keyword>
<comment type="caution">
    <text evidence="1">The sequence shown here is derived from an EMBL/GenBank/DDBJ whole genome shotgun (WGS) entry which is preliminary data.</text>
</comment>
<dbReference type="SUPFAM" id="SSF53756">
    <property type="entry name" value="UDP-Glycosyltransferase/glycogen phosphorylase"/>
    <property type="match status" value="1"/>
</dbReference>
<reference evidence="2" key="1">
    <citation type="journal article" date="2019" name="Int. J. Syst. Evol. Microbiol.">
        <title>The Global Catalogue of Microorganisms (GCM) 10K type strain sequencing project: providing services to taxonomists for standard genome sequencing and annotation.</title>
        <authorList>
            <consortium name="The Broad Institute Genomics Platform"/>
            <consortium name="The Broad Institute Genome Sequencing Center for Infectious Disease"/>
            <person name="Wu L."/>
            <person name="Ma J."/>
        </authorList>
    </citation>
    <scope>NUCLEOTIDE SEQUENCE [LARGE SCALE GENOMIC DNA]</scope>
    <source>
        <strain evidence="2">CCM 4481</strain>
    </source>
</reference>
<name>A0ABV9BXK1_9GAMM</name>
<dbReference type="Pfam" id="PF13692">
    <property type="entry name" value="Glyco_trans_1_4"/>
    <property type="match status" value="1"/>
</dbReference>
<organism evidence="1 2">
    <name type="scientific">Dyella halodurans</name>
    <dbReference type="NCBI Taxonomy" id="1920171"/>
    <lineage>
        <taxon>Bacteria</taxon>
        <taxon>Pseudomonadati</taxon>
        <taxon>Pseudomonadota</taxon>
        <taxon>Gammaproteobacteria</taxon>
        <taxon>Lysobacterales</taxon>
        <taxon>Rhodanobacteraceae</taxon>
        <taxon>Dyella</taxon>
    </lineage>
</organism>
<dbReference type="PANTHER" id="PTHR12526">
    <property type="entry name" value="GLYCOSYLTRANSFERASE"/>
    <property type="match status" value="1"/>
</dbReference>
<dbReference type="RefSeq" id="WP_266149774.1">
    <property type="nucleotide sequence ID" value="NZ_CP064028.1"/>
</dbReference>
<accession>A0ABV9BXK1</accession>
<evidence type="ECO:0000313" key="1">
    <source>
        <dbReference type="EMBL" id="MFC4525310.1"/>
    </source>
</evidence>
<evidence type="ECO:0000313" key="2">
    <source>
        <dbReference type="Proteomes" id="UP001595961"/>
    </source>
</evidence>
<sequence length="423" mass="46841">MDIGWRLRRIGHLARRLKGSIAIRGWRGTLRRAMRDRRTDASIALHDVPSVALRAPAEGRPPRRILVVETMTPDPTRDSGSMRLCHIFELLNADGWYVDFIADDDDATPRDLARLAALGVRVHRSSPASWMRHHGATINAVMLCRLPVADQYLTLARQLAPQARVVFDTVDLHYIREQRAAALTSNPALARHAKRSRRRELAMVARADVTLVVSADERDILANEAARSRVELVSNIHDVVGRAEPFASRSGLLFVGGFGHPPNEDAVRWFAAHVLPLVRALDPSIILHVVGDIDDLTRRAIERDGMIVHGRVEDLAPLLAQARISVAPLRFGAGVKGKVNQAMSHGLPVVVTTLAAEGMYLHDGVDALIEDDATAMAEAIDRIYHDEALWVRLSDAGLDNVRRHFSTDCAREALRRALDEPIV</sequence>
<proteinExistence type="predicted"/>